<sequence>MSNRPPPSQGYKVSGQGPPDGLTNTSSTLTASMASNNPSTSNTTAQEMGITLGNNFSLGPTAADSKGAYNLIDNPESNHPTLSTAGPGGDQAHDVSLPPNKLHLPPRTNEASRKPQYVAQSGQARDLDNL</sequence>
<feature type="compositionally biased region" description="Polar residues" evidence="1">
    <location>
        <begin position="22"/>
        <end position="58"/>
    </location>
</feature>
<proteinExistence type="predicted"/>
<dbReference type="Proteomes" id="UP001176517">
    <property type="component" value="Unassembled WGS sequence"/>
</dbReference>
<protein>
    <submittedName>
        <fullName evidence="2">Uncharacterized protein</fullName>
    </submittedName>
</protein>
<gene>
    <name evidence="2" type="ORF">OC846_006225</name>
</gene>
<comment type="caution">
    <text evidence="2">The sequence shown here is derived from an EMBL/GenBank/DDBJ whole genome shotgun (WGS) entry which is preliminary data.</text>
</comment>
<feature type="region of interest" description="Disordered" evidence="1">
    <location>
        <begin position="1"/>
        <end position="130"/>
    </location>
</feature>
<feature type="compositionally biased region" description="Polar residues" evidence="1">
    <location>
        <begin position="75"/>
        <end position="84"/>
    </location>
</feature>
<evidence type="ECO:0000256" key="1">
    <source>
        <dbReference type="SAM" id="MobiDB-lite"/>
    </source>
</evidence>
<accession>A0AAN6GJV2</accession>
<evidence type="ECO:0000313" key="2">
    <source>
        <dbReference type="EMBL" id="KAK0543968.1"/>
    </source>
</evidence>
<name>A0AAN6GJV2_9BASI</name>
<dbReference type="AlphaFoldDB" id="A0AAN6GJV2"/>
<reference evidence="2" key="1">
    <citation type="journal article" date="2023" name="PhytoFront">
        <title>Draft Genome Resources of Seven Strains of Tilletia horrida, Causal Agent of Kernel Smut of Rice.</title>
        <authorList>
            <person name="Khanal S."/>
            <person name="Antony Babu S."/>
            <person name="Zhou X.G."/>
        </authorList>
    </citation>
    <scope>NUCLEOTIDE SEQUENCE</scope>
    <source>
        <strain evidence="2">TX6</strain>
    </source>
</reference>
<keyword evidence="3" id="KW-1185">Reference proteome</keyword>
<evidence type="ECO:0000313" key="3">
    <source>
        <dbReference type="Proteomes" id="UP001176517"/>
    </source>
</evidence>
<dbReference type="EMBL" id="JAPDMZ010000312">
    <property type="protein sequence ID" value="KAK0543968.1"/>
    <property type="molecule type" value="Genomic_DNA"/>
</dbReference>
<organism evidence="2 3">
    <name type="scientific">Tilletia horrida</name>
    <dbReference type="NCBI Taxonomy" id="155126"/>
    <lineage>
        <taxon>Eukaryota</taxon>
        <taxon>Fungi</taxon>
        <taxon>Dikarya</taxon>
        <taxon>Basidiomycota</taxon>
        <taxon>Ustilaginomycotina</taxon>
        <taxon>Exobasidiomycetes</taxon>
        <taxon>Tilletiales</taxon>
        <taxon>Tilletiaceae</taxon>
        <taxon>Tilletia</taxon>
    </lineage>
</organism>